<comment type="caution">
    <text evidence="13">The sequence shown here is derived from an EMBL/GenBank/DDBJ whole genome shotgun (WGS) entry which is preliminary data.</text>
</comment>
<proteinExistence type="inferred from homology"/>
<evidence type="ECO:0000256" key="11">
    <source>
        <dbReference type="HAMAP-Rule" id="MF_01393"/>
    </source>
</evidence>
<evidence type="ECO:0000256" key="4">
    <source>
        <dbReference type="ARBA" id="ARBA00022547"/>
    </source>
</evidence>
<feature type="transmembrane region" description="Helical" evidence="11">
    <location>
        <begin position="121"/>
        <end position="140"/>
    </location>
</feature>
<dbReference type="GO" id="GO:0046933">
    <property type="term" value="F:proton-transporting ATP synthase activity, rotational mechanism"/>
    <property type="evidence" value="ECO:0007669"/>
    <property type="project" value="UniProtKB-UniRule"/>
</dbReference>
<keyword evidence="5 11" id="KW-0812">Transmembrane</keyword>
<organism evidence="13 14">
    <name type="scientific">Butyribacter intestini</name>
    <dbReference type="NCBI Taxonomy" id="1703332"/>
    <lineage>
        <taxon>Bacteria</taxon>
        <taxon>Bacillati</taxon>
        <taxon>Bacillota</taxon>
        <taxon>Clostridia</taxon>
        <taxon>Lachnospirales</taxon>
        <taxon>Lachnospiraceae</taxon>
        <taxon>Butyribacter</taxon>
    </lineage>
</organism>
<evidence type="ECO:0000256" key="6">
    <source>
        <dbReference type="ARBA" id="ARBA00022781"/>
    </source>
</evidence>
<evidence type="ECO:0000256" key="1">
    <source>
        <dbReference type="ARBA" id="ARBA00004141"/>
    </source>
</evidence>
<dbReference type="PRINTS" id="PR00123">
    <property type="entry name" value="ATPASEA"/>
</dbReference>
<comment type="similarity">
    <text evidence="2 11 12">Belongs to the ATPase A chain family.</text>
</comment>
<reference evidence="13 14" key="1">
    <citation type="submission" date="2015-10" db="EMBL/GenBank/DDBJ databases">
        <title>Butyribacter intestini gen. nov., sp. nov., a butyric acid-producing bacterium of the family Lachnospiraceae isolated from the human faeces.</title>
        <authorList>
            <person name="Zou Y."/>
            <person name="Xue W."/>
            <person name="Luo G."/>
            <person name="Lv M."/>
        </authorList>
    </citation>
    <scope>NUCLEOTIDE SEQUENCE [LARGE SCALE GENOMIC DNA]</scope>
    <source>
        <strain evidence="13 14">TF01-11</strain>
    </source>
</reference>
<keyword evidence="3 11" id="KW-0813">Transport</keyword>
<evidence type="ECO:0000256" key="8">
    <source>
        <dbReference type="ARBA" id="ARBA00023065"/>
    </source>
</evidence>
<keyword evidence="4 11" id="KW-0138">CF(0)</keyword>
<feature type="transmembrane region" description="Helical" evidence="11">
    <location>
        <begin position="92"/>
        <end position="114"/>
    </location>
</feature>
<dbReference type="EMBL" id="LLKB01000008">
    <property type="protein sequence ID" value="KQC84068.1"/>
    <property type="molecule type" value="Genomic_DNA"/>
</dbReference>
<dbReference type="PANTHER" id="PTHR42823">
    <property type="entry name" value="ATP SYNTHASE SUBUNIT A, CHLOROPLASTIC"/>
    <property type="match status" value="1"/>
</dbReference>
<evidence type="ECO:0000256" key="10">
    <source>
        <dbReference type="ARBA" id="ARBA00023310"/>
    </source>
</evidence>
<dbReference type="GO" id="GO:0005886">
    <property type="term" value="C:plasma membrane"/>
    <property type="evidence" value="ECO:0007669"/>
    <property type="project" value="UniProtKB-SubCell"/>
</dbReference>
<comment type="subcellular location">
    <subcellularLocation>
        <location evidence="11 12">Cell membrane</location>
        <topology evidence="11 12">Multi-pass membrane protein</topology>
    </subcellularLocation>
    <subcellularLocation>
        <location evidence="1">Membrane</location>
        <topology evidence="1">Multi-pass membrane protein</topology>
    </subcellularLocation>
</comment>
<dbReference type="NCBIfam" id="TIGR01131">
    <property type="entry name" value="ATP_synt_6_or_A"/>
    <property type="match status" value="1"/>
</dbReference>
<evidence type="ECO:0000313" key="13">
    <source>
        <dbReference type="EMBL" id="KQC84068.1"/>
    </source>
</evidence>
<evidence type="ECO:0000256" key="3">
    <source>
        <dbReference type="ARBA" id="ARBA00022448"/>
    </source>
</evidence>
<dbReference type="Pfam" id="PF00119">
    <property type="entry name" value="ATP-synt_A"/>
    <property type="match status" value="1"/>
</dbReference>
<keyword evidence="6 11" id="KW-0375">Hydrogen ion transport</keyword>
<dbReference type="HAMAP" id="MF_01393">
    <property type="entry name" value="ATP_synth_a_bact"/>
    <property type="match status" value="1"/>
</dbReference>
<evidence type="ECO:0000256" key="9">
    <source>
        <dbReference type="ARBA" id="ARBA00023136"/>
    </source>
</evidence>
<keyword evidence="10 11" id="KW-0066">ATP synthesis</keyword>
<gene>
    <name evidence="11" type="primary">atpB</name>
    <name evidence="13" type="ORF">APZ18_15300</name>
</gene>
<evidence type="ECO:0000256" key="5">
    <source>
        <dbReference type="ARBA" id="ARBA00022692"/>
    </source>
</evidence>
<evidence type="ECO:0000256" key="12">
    <source>
        <dbReference type="RuleBase" id="RU000483"/>
    </source>
</evidence>
<feature type="transmembrane region" description="Helical" evidence="11">
    <location>
        <begin position="178"/>
        <end position="200"/>
    </location>
</feature>
<feature type="transmembrane region" description="Helical" evidence="11">
    <location>
        <begin position="38"/>
        <end position="56"/>
    </location>
</feature>
<dbReference type="SUPFAM" id="SSF81336">
    <property type="entry name" value="F1F0 ATP synthase subunit A"/>
    <property type="match status" value="1"/>
</dbReference>
<dbReference type="InterPro" id="IPR000568">
    <property type="entry name" value="ATP_synth_F0_asu"/>
</dbReference>
<accession>A0AAW3JLP2</accession>
<feature type="transmembrane region" description="Helical" evidence="11">
    <location>
        <begin position="206"/>
        <end position="228"/>
    </location>
</feature>
<evidence type="ECO:0000256" key="2">
    <source>
        <dbReference type="ARBA" id="ARBA00006810"/>
    </source>
</evidence>
<keyword evidence="14" id="KW-1185">Reference proteome</keyword>
<evidence type="ECO:0000256" key="7">
    <source>
        <dbReference type="ARBA" id="ARBA00022989"/>
    </source>
</evidence>
<dbReference type="GO" id="GO:0042777">
    <property type="term" value="P:proton motive force-driven plasma membrane ATP synthesis"/>
    <property type="evidence" value="ECO:0007669"/>
    <property type="project" value="TreeGrafter"/>
</dbReference>
<sequence>MEVNIVDTLVESLMEELNCKTVFKIPIFGGIPIYESVVVTWIIMLVVLVLCVLLVKNLSIENPSRKQLVLETAVSGLYNFFKGTVGENGTAYIPYLASVAIYIGIANLIGLLGFKPPTKDMNVTIALALMSIILIEVSGIRQKGTKGWLKSFAEPMPIILPINILEIFIRPLSLCMRLFGNVLGSFVVMELLKLVVPAVLPAFCSMYFDIFDGLIQAYVFVFLTALFIKEATETE</sequence>
<keyword evidence="11" id="KW-1003">Cell membrane</keyword>
<keyword evidence="7 11" id="KW-1133">Transmembrane helix</keyword>
<dbReference type="PANTHER" id="PTHR42823:SF3">
    <property type="entry name" value="ATP SYNTHASE SUBUNIT A, CHLOROPLASTIC"/>
    <property type="match status" value="1"/>
</dbReference>
<dbReference type="InterPro" id="IPR045082">
    <property type="entry name" value="ATP_syn_F0_a_bact/chloroplast"/>
</dbReference>
<dbReference type="NCBIfam" id="NF004486">
    <property type="entry name" value="PRK05815.3-4"/>
    <property type="match status" value="1"/>
</dbReference>
<evidence type="ECO:0000313" key="14">
    <source>
        <dbReference type="Proteomes" id="UP000050833"/>
    </source>
</evidence>
<keyword evidence="9 11" id="KW-0472">Membrane</keyword>
<dbReference type="GO" id="GO:0045259">
    <property type="term" value="C:proton-transporting ATP synthase complex"/>
    <property type="evidence" value="ECO:0007669"/>
    <property type="project" value="UniProtKB-KW"/>
</dbReference>
<protein>
    <recommendedName>
        <fullName evidence="11 12">ATP synthase subunit a</fullName>
    </recommendedName>
    <alternativeName>
        <fullName evidence="11">ATP synthase F0 sector subunit a</fullName>
    </alternativeName>
    <alternativeName>
        <fullName evidence="11">F-ATPase subunit 6</fullName>
    </alternativeName>
</protein>
<dbReference type="Gene3D" id="1.20.120.220">
    <property type="entry name" value="ATP synthase, F0 complex, subunit A"/>
    <property type="match status" value="1"/>
</dbReference>
<name>A0AAW3JLP2_9FIRM</name>
<dbReference type="CDD" id="cd00310">
    <property type="entry name" value="ATP-synt_Fo_a_6"/>
    <property type="match status" value="1"/>
</dbReference>
<dbReference type="InterPro" id="IPR035908">
    <property type="entry name" value="F0_ATP_A_sf"/>
</dbReference>
<dbReference type="AlphaFoldDB" id="A0AAW3JLP2"/>
<keyword evidence="8 11" id="KW-0406">Ion transport</keyword>
<dbReference type="Proteomes" id="UP000050833">
    <property type="component" value="Unassembled WGS sequence"/>
</dbReference>
<comment type="function">
    <text evidence="11 12">Key component of the proton channel; it plays a direct role in the translocation of protons across the membrane.</text>
</comment>